<dbReference type="AlphaFoldDB" id="B8KQD2"/>
<keyword evidence="1" id="KW-0732">Signal</keyword>
<dbReference type="STRING" id="565045.NOR51B_1143"/>
<evidence type="ECO:0000256" key="1">
    <source>
        <dbReference type="SAM" id="SignalP"/>
    </source>
</evidence>
<dbReference type="EMBL" id="DS999411">
    <property type="protein sequence ID" value="EED35198.1"/>
    <property type="molecule type" value="Genomic_DNA"/>
</dbReference>
<feature type="chain" id="PRO_5002873374" description="DUF3108 domain-containing protein" evidence="1">
    <location>
        <begin position="26"/>
        <end position="245"/>
    </location>
</feature>
<organism evidence="2 3">
    <name type="scientific">Luminiphilus syltensis NOR5-1B</name>
    <dbReference type="NCBI Taxonomy" id="565045"/>
    <lineage>
        <taxon>Bacteria</taxon>
        <taxon>Pseudomonadati</taxon>
        <taxon>Pseudomonadota</taxon>
        <taxon>Gammaproteobacteria</taxon>
        <taxon>Cellvibrionales</taxon>
        <taxon>Halieaceae</taxon>
        <taxon>Luminiphilus</taxon>
    </lineage>
</organism>
<accession>B8KQD2</accession>
<dbReference type="InterPro" id="IPR021457">
    <property type="entry name" value="DUF3108"/>
</dbReference>
<proteinExistence type="predicted"/>
<dbReference type="eggNOG" id="ENOG5032W8D">
    <property type="taxonomic scope" value="Bacteria"/>
</dbReference>
<evidence type="ECO:0000313" key="2">
    <source>
        <dbReference type="EMBL" id="EED35198.1"/>
    </source>
</evidence>
<evidence type="ECO:0008006" key="4">
    <source>
        <dbReference type="Google" id="ProtNLM"/>
    </source>
</evidence>
<feature type="signal peptide" evidence="1">
    <location>
        <begin position="1"/>
        <end position="25"/>
    </location>
</feature>
<sequence length="245" mass="28016">MAIAMKYLISLTALTFWGLSMLSFAEDTGSPVLSEYEVRYETTAMGFGITLTRTLSKDHETYTLRNAGEIFVASIEEKAIFSVEDDHIIGQDFFYRLTGLVRRKREVHFDREAGVIRSLRKGEWSEHPWQDNVLDRLSQQEQLRLTLLSAETPPETLSFEVVDGERIKSRQLALVGEEIIDTAVGQLDTVRYRRVFDDPEERASDIWLAKDFDYVMVLTRHDEDGTDIEISLKDGTIDGRPLEGS</sequence>
<dbReference type="Proteomes" id="UP000004699">
    <property type="component" value="Unassembled WGS sequence"/>
</dbReference>
<dbReference type="Pfam" id="PF11306">
    <property type="entry name" value="DUF3108"/>
    <property type="match status" value="1"/>
</dbReference>
<keyword evidence="3" id="KW-1185">Reference proteome</keyword>
<protein>
    <recommendedName>
        <fullName evidence="4">DUF3108 domain-containing protein</fullName>
    </recommendedName>
</protein>
<evidence type="ECO:0000313" key="3">
    <source>
        <dbReference type="Proteomes" id="UP000004699"/>
    </source>
</evidence>
<reference evidence="3" key="1">
    <citation type="journal article" date="2013" name="BMC Microbiol.">
        <title>Taxonomy and evolution of bacteriochlorophyll a-containing members of the OM60/NOR5 clade of marine gammaproteobacteria: description of Luminiphilus syltensis gen. nov., sp. nov., reclassification of Haliea rubra as Pseudohaliea rubra gen. nov., comb. nov., and emendation of Chromatocurvus halotolerans.</title>
        <authorList>
            <person name="Spring S."/>
            <person name="Riedel T."/>
            <person name="Sproer C."/>
            <person name="Yan S."/>
            <person name="Harder J."/>
            <person name="Fuchs B.M."/>
        </authorList>
    </citation>
    <scope>NUCLEOTIDE SEQUENCE [LARGE SCALE GENOMIC DNA]</scope>
    <source>
        <strain evidence="3">NOR51-B</strain>
    </source>
</reference>
<gene>
    <name evidence="2" type="ORF">NOR51B_1143</name>
</gene>
<name>B8KQD2_9GAMM</name>
<dbReference type="OrthoDB" id="6007799at2"/>
<dbReference type="HOGENOM" id="CLU_063619_2_1_6"/>